<feature type="domain" description="Glycosyl transferase family 51" evidence="20">
    <location>
        <begin position="115"/>
        <end position="302"/>
    </location>
</feature>
<keyword evidence="13 18" id="KW-0472">Membrane</keyword>
<dbReference type="GO" id="GO:0071555">
    <property type="term" value="P:cell wall organization"/>
    <property type="evidence" value="ECO:0007669"/>
    <property type="project" value="UniProtKB-KW"/>
</dbReference>
<evidence type="ECO:0000256" key="3">
    <source>
        <dbReference type="ARBA" id="ARBA00007090"/>
    </source>
</evidence>
<keyword evidence="9 21" id="KW-0808">Transferase</keyword>
<dbReference type="InterPro" id="IPR023346">
    <property type="entry name" value="Lysozyme-like_dom_sf"/>
</dbReference>
<dbReference type="AlphaFoldDB" id="E4RYI3"/>
<keyword evidence="6" id="KW-0121">Carboxypeptidase</keyword>
<keyword evidence="8" id="KW-0328">Glycosyltransferase</keyword>
<evidence type="ECO:0000313" key="21">
    <source>
        <dbReference type="EMBL" id="ADQ19113.1"/>
    </source>
</evidence>
<dbReference type="InterPro" id="IPR050396">
    <property type="entry name" value="Glycosyltr_51/Transpeptidase"/>
</dbReference>
<evidence type="ECO:0000256" key="13">
    <source>
        <dbReference type="ARBA" id="ARBA00023136"/>
    </source>
</evidence>
<keyword evidence="18" id="KW-0812">Transmembrane</keyword>
<dbReference type="Pfam" id="PF00905">
    <property type="entry name" value="Transpeptidase"/>
    <property type="match status" value="1"/>
</dbReference>
<dbReference type="EMBL" id="CP002305">
    <property type="protein sequence ID" value="ADQ19113.1"/>
    <property type="molecule type" value="Genomic_DNA"/>
</dbReference>
<evidence type="ECO:0000256" key="8">
    <source>
        <dbReference type="ARBA" id="ARBA00022676"/>
    </source>
</evidence>
<evidence type="ECO:0000259" key="19">
    <source>
        <dbReference type="Pfam" id="PF00905"/>
    </source>
</evidence>
<evidence type="ECO:0000256" key="1">
    <source>
        <dbReference type="ARBA" id="ARBA00004236"/>
    </source>
</evidence>
<comment type="catalytic activity">
    <reaction evidence="17">
        <text>[GlcNAc-(1-&gt;4)-Mur2Ac(oyl-L-Ala-gamma-D-Glu-L-Lys-D-Ala-D-Ala)](n)-di-trans,octa-cis-undecaprenyl diphosphate + beta-D-GlcNAc-(1-&gt;4)-Mur2Ac(oyl-L-Ala-gamma-D-Glu-L-Lys-D-Ala-D-Ala)-di-trans,octa-cis-undecaprenyl diphosphate = [GlcNAc-(1-&gt;4)-Mur2Ac(oyl-L-Ala-gamma-D-Glu-L-Lys-D-Ala-D-Ala)](n+1)-di-trans,octa-cis-undecaprenyl diphosphate + di-trans,octa-cis-undecaprenyl diphosphate + H(+)</text>
        <dbReference type="Rhea" id="RHEA:23708"/>
        <dbReference type="Rhea" id="RHEA-COMP:9602"/>
        <dbReference type="Rhea" id="RHEA-COMP:9603"/>
        <dbReference type="ChEBI" id="CHEBI:15378"/>
        <dbReference type="ChEBI" id="CHEBI:58405"/>
        <dbReference type="ChEBI" id="CHEBI:60033"/>
        <dbReference type="ChEBI" id="CHEBI:78435"/>
        <dbReference type="EC" id="2.4.99.28"/>
    </reaction>
</comment>
<feature type="transmembrane region" description="Helical" evidence="18">
    <location>
        <begin position="67"/>
        <end position="89"/>
    </location>
</feature>
<accession>E4RYI3</accession>
<keyword evidence="12" id="KW-0573">Peptidoglycan synthesis</keyword>
<dbReference type="Pfam" id="PF00912">
    <property type="entry name" value="Transgly"/>
    <property type="match status" value="1"/>
</dbReference>
<keyword evidence="22" id="KW-1185">Reference proteome</keyword>
<dbReference type="RefSeq" id="WP_013410137.1">
    <property type="nucleotide sequence ID" value="NC_014655.1"/>
</dbReference>
<keyword evidence="10" id="KW-0378">Hydrolase</keyword>
<evidence type="ECO:0000256" key="18">
    <source>
        <dbReference type="SAM" id="Phobius"/>
    </source>
</evidence>
<evidence type="ECO:0000256" key="6">
    <source>
        <dbReference type="ARBA" id="ARBA00022645"/>
    </source>
</evidence>
<dbReference type="GO" id="GO:0006508">
    <property type="term" value="P:proteolysis"/>
    <property type="evidence" value="ECO:0007669"/>
    <property type="project" value="UniProtKB-KW"/>
</dbReference>
<dbReference type="InterPro" id="IPR001264">
    <property type="entry name" value="Glyco_trans_51"/>
</dbReference>
<comment type="similarity">
    <text evidence="4">In the N-terminal section; belongs to the glycosyltransferase 51 family.</text>
</comment>
<dbReference type="GO" id="GO:0009002">
    <property type="term" value="F:serine-type D-Ala-D-Ala carboxypeptidase activity"/>
    <property type="evidence" value="ECO:0007669"/>
    <property type="project" value="UniProtKB-EC"/>
</dbReference>
<dbReference type="PANTHER" id="PTHR32282">
    <property type="entry name" value="BINDING PROTEIN TRANSPEPTIDASE, PUTATIVE-RELATED"/>
    <property type="match status" value="1"/>
</dbReference>
<evidence type="ECO:0000256" key="11">
    <source>
        <dbReference type="ARBA" id="ARBA00022960"/>
    </source>
</evidence>
<gene>
    <name evidence="21" type="ordered locus">Lbys_3465</name>
</gene>
<dbReference type="InterPro" id="IPR036950">
    <property type="entry name" value="PBP_transglycosylase"/>
</dbReference>
<evidence type="ECO:0000256" key="5">
    <source>
        <dbReference type="ARBA" id="ARBA00022475"/>
    </source>
</evidence>
<dbReference type="KEGG" id="lby:Lbys_3465"/>
<keyword evidence="15" id="KW-0961">Cell wall biogenesis/degradation</keyword>
<dbReference type="STRING" id="649349.Lbys_3465"/>
<keyword evidence="14" id="KW-0511">Multifunctional enzyme</keyword>
<protein>
    <submittedName>
        <fullName evidence="21">Glycosyl transferase family 51</fullName>
    </submittedName>
</protein>
<evidence type="ECO:0000256" key="9">
    <source>
        <dbReference type="ARBA" id="ARBA00022679"/>
    </source>
</evidence>
<evidence type="ECO:0000259" key="20">
    <source>
        <dbReference type="Pfam" id="PF00912"/>
    </source>
</evidence>
<evidence type="ECO:0000256" key="12">
    <source>
        <dbReference type="ARBA" id="ARBA00022984"/>
    </source>
</evidence>
<dbReference type="eggNOG" id="COG5009">
    <property type="taxonomic scope" value="Bacteria"/>
</dbReference>
<evidence type="ECO:0000256" key="15">
    <source>
        <dbReference type="ARBA" id="ARBA00023316"/>
    </source>
</evidence>
<dbReference type="GO" id="GO:0030288">
    <property type="term" value="C:outer membrane-bounded periplasmic space"/>
    <property type="evidence" value="ECO:0007669"/>
    <property type="project" value="TreeGrafter"/>
</dbReference>
<comment type="pathway">
    <text evidence="2">Cell wall biogenesis; peptidoglycan biosynthesis.</text>
</comment>
<dbReference type="SUPFAM" id="SSF53955">
    <property type="entry name" value="Lysozyme-like"/>
    <property type="match status" value="1"/>
</dbReference>
<keyword evidence="7" id="KW-0645">Protease</keyword>
<dbReference type="PANTHER" id="PTHR32282:SF11">
    <property type="entry name" value="PENICILLIN-BINDING PROTEIN 1B"/>
    <property type="match status" value="1"/>
</dbReference>
<evidence type="ECO:0000256" key="16">
    <source>
        <dbReference type="ARBA" id="ARBA00034000"/>
    </source>
</evidence>
<keyword evidence="11" id="KW-0133">Cell shape</keyword>
<dbReference type="HOGENOM" id="CLU_006354_2_4_10"/>
<name>E4RYI3_LEAB4</name>
<dbReference type="Proteomes" id="UP000007435">
    <property type="component" value="Chromosome"/>
</dbReference>
<evidence type="ECO:0000256" key="17">
    <source>
        <dbReference type="ARBA" id="ARBA00049902"/>
    </source>
</evidence>
<evidence type="ECO:0000256" key="2">
    <source>
        <dbReference type="ARBA" id="ARBA00004752"/>
    </source>
</evidence>
<dbReference type="Gene3D" id="1.10.3810.10">
    <property type="entry name" value="Biosynthetic peptidoglycan transglycosylase-like"/>
    <property type="match status" value="1"/>
</dbReference>
<keyword evidence="5" id="KW-1003">Cell membrane</keyword>
<comment type="catalytic activity">
    <reaction evidence="16">
        <text>Preferential cleavage: (Ac)2-L-Lys-D-Ala-|-D-Ala. Also transpeptidation of peptidyl-alanyl moieties that are N-acyl substituents of D-alanine.</text>
        <dbReference type="EC" id="3.4.16.4"/>
    </reaction>
</comment>
<comment type="similarity">
    <text evidence="3">In the C-terminal section; belongs to the transpeptidase family.</text>
</comment>
<evidence type="ECO:0000313" key="22">
    <source>
        <dbReference type="Proteomes" id="UP000007435"/>
    </source>
</evidence>
<dbReference type="GO" id="GO:0005886">
    <property type="term" value="C:plasma membrane"/>
    <property type="evidence" value="ECO:0007669"/>
    <property type="project" value="UniProtKB-SubCell"/>
</dbReference>
<dbReference type="InterPro" id="IPR012338">
    <property type="entry name" value="Beta-lactam/transpept-like"/>
</dbReference>
<reference evidence="21 22" key="2">
    <citation type="journal article" date="2011" name="Stand. Genomic Sci.">
        <title>Complete genome sequence of Leadbetterella byssophila type strain (4M15).</title>
        <authorList>
            <person name="Abt B."/>
            <person name="Teshima H."/>
            <person name="Lucas S."/>
            <person name="Lapidus A."/>
            <person name="Del Rio T.G."/>
            <person name="Nolan M."/>
            <person name="Tice H."/>
            <person name="Cheng J.F."/>
            <person name="Pitluck S."/>
            <person name="Liolios K."/>
            <person name="Pagani I."/>
            <person name="Ivanova N."/>
            <person name="Mavromatis K."/>
            <person name="Pati A."/>
            <person name="Tapia R."/>
            <person name="Han C."/>
            <person name="Goodwin L."/>
            <person name="Chen A."/>
            <person name="Palaniappan K."/>
            <person name="Land M."/>
            <person name="Hauser L."/>
            <person name="Chang Y.J."/>
            <person name="Jeffries C.D."/>
            <person name="Rohde M."/>
            <person name="Goker M."/>
            <person name="Tindall B.J."/>
            <person name="Detter J.C."/>
            <person name="Woyke T."/>
            <person name="Bristow J."/>
            <person name="Eisen J.A."/>
            <person name="Markowitz V."/>
            <person name="Hugenholtz P."/>
            <person name="Klenk H.P."/>
            <person name="Kyrpides N.C."/>
        </authorList>
    </citation>
    <scope>NUCLEOTIDE SEQUENCE [LARGE SCALE GENOMIC DNA]</scope>
    <source>
        <strain evidence="22">DSM 17132 / JCM 16389 / KACC 11308 / NBRC 106382 / 4M15</strain>
    </source>
</reference>
<proteinExistence type="inferred from homology"/>
<organism evidence="21 22">
    <name type="scientific">Leadbetterella byssophila (strain DSM 17132 / JCM 16389 / KACC 11308 / NBRC 106382 / 4M15)</name>
    <dbReference type="NCBI Taxonomy" id="649349"/>
    <lineage>
        <taxon>Bacteria</taxon>
        <taxon>Pseudomonadati</taxon>
        <taxon>Bacteroidota</taxon>
        <taxon>Cytophagia</taxon>
        <taxon>Cytophagales</taxon>
        <taxon>Leadbetterellaceae</taxon>
        <taxon>Leadbetterella</taxon>
    </lineage>
</organism>
<evidence type="ECO:0000256" key="7">
    <source>
        <dbReference type="ARBA" id="ARBA00022670"/>
    </source>
</evidence>
<evidence type="ECO:0000256" key="10">
    <source>
        <dbReference type="ARBA" id="ARBA00022801"/>
    </source>
</evidence>
<dbReference type="GO" id="GO:0008658">
    <property type="term" value="F:penicillin binding"/>
    <property type="evidence" value="ECO:0007669"/>
    <property type="project" value="InterPro"/>
</dbReference>
<evidence type="ECO:0000256" key="4">
    <source>
        <dbReference type="ARBA" id="ARBA00007739"/>
    </source>
</evidence>
<dbReference type="CAZy" id="GT51">
    <property type="family name" value="Glycosyltransferase Family 51"/>
</dbReference>
<dbReference type="SUPFAM" id="SSF56601">
    <property type="entry name" value="beta-lactamase/transpeptidase-like"/>
    <property type="match status" value="1"/>
</dbReference>
<dbReference type="Gene3D" id="3.40.710.10">
    <property type="entry name" value="DD-peptidase/beta-lactamase superfamily"/>
    <property type="match status" value="1"/>
</dbReference>
<comment type="subcellular location">
    <subcellularLocation>
        <location evidence="1">Cell membrane</location>
    </subcellularLocation>
</comment>
<reference key="1">
    <citation type="submission" date="2010-11" db="EMBL/GenBank/DDBJ databases">
        <title>The complete genome of Leadbetterella byssophila DSM 17132.</title>
        <authorList>
            <consortium name="US DOE Joint Genome Institute (JGI-PGF)"/>
            <person name="Lucas S."/>
            <person name="Copeland A."/>
            <person name="Lapidus A."/>
            <person name="Glavina del Rio T."/>
            <person name="Dalin E."/>
            <person name="Tice H."/>
            <person name="Bruce D."/>
            <person name="Goodwin L."/>
            <person name="Pitluck S."/>
            <person name="Kyrpides N."/>
            <person name="Mavromatis K."/>
            <person name="Ivanova N."/>
            <person name="Teshima H."/>
            <person name="Brettin T."/>
            <person name="Detter J.C."/>
            <person name="Han C."/>
            <person name="Tapia R."/>
            <person name="Land M."/>
            <person name="Hauser L."/>
            <person name="Markowitz V."/>
            <person name="Cheng J.-F."/>
            <person name="Hugenholtz P."/>
            <person name="Woyke T."/>
            <person name="Wu D."/>
            <person name="Tindall B."/>
            <person name="Pomrenke H.G."/>
            <person name="Brambilla E."/>
            <person name="Klenk H.-P."/>
            <person name="Eisen J.A."/>
        </authorList>
    </citation>
    <scope>NUCLEOTIDE SEQUENCE [LARGE SCALE GENOMIC DNA]</scope>
    <source>
        <strain>DSM 17132</strain>
    </source>
</reference>
<dbReference type="GO" id="GO:0009252">
    <property type="term" value="P:peptidoglycan biosynthetic process"/>
    <property type="evidence" value="ECO:0007669"/>
    <property type="project" value="UniProtKB-KW"/>
</dbReference>
<dbReference type="InterPro" id="IPR001460">
    <property type="entry name" value="PCN-bd_Tpept"/>
</dbReference>
<sequence length="847" mass="96069">MGILARFKEFSIRPYLQKGLRSVLSEEKAVQVEIFLSKADQKLDKILYGHLKQQGANYPLIRKIYRIAYWAIGLTLGFFLQLSTNFLWLTGGMPSIEDLQNPKLNQSSVILSSDGKEIGKFFTENRSAVDSSDISVWMFKALIATEDKRFNEHSGIDLKRMASVAFGILTGNTDRGGGSTISQQLAKNLYNTRKKEMRGLLYYVPIVGTFIYKAKEWVTAVQLEKRFTKGEIATMYLNTVDYGNNAFGIKTAAKTYFNKTPDQLDISECAVLVGLQKATTYYNPIRNPENSKKRRNTVLNRLVQNGDLDAKEAEKIMSEDIKLDVNIEDPNDGLGNYFKVALAKQIENWAKENDVDIDIYRDGLKIHTSIDSRMQLYAESAMEQHMRMLQKEFDAQWKDKNPWTYESGDEIPNFIETVAKRTKFYQQLEAKYDGNIDSINYYMNLPMKMKLFSWSGPIEKEISHMDSLRYYKRFLQAGMMACDPYTGHIKAWVGGVDFDHFKYDHVKQGKRQPGSVFKPFVYTAAIDGPMNLGPCDRREDKMVEYKWKENGEEKVWRPKNANGTFTGAHLTLRSALAQSVNSVAVQLVDEMKPRTVIEYAQKMGVKSKLDNVTSIGLGTSDVSLYELVGAYGIFVNEGMYREPILLVKIEDSKGKLIAEFKPKEHQAIRPESAYLMQYMLRGNVEDPGGTGRRMFNYNALFQNGGQVAGKTGTTSNYSDAWYVGFTKDLVCGVWVGGDDRSIHFRGSQGEGAKAALPIFGIFMNKVYTDKELGYKAGPFPKPGVKIEKDYLGCYSTGVEEIESDSLSAAEIDSILTYKNRFKEDTLIKIEKIERPSPARRLDSLRLP</sequence>
<dbReference type="GO" id="GO:0008955">
    <property type="term" value="F:peptidoglycan glycosyltransferase activity"/>
    <property type="evidence" value="ECO:0007669"/>
    <property type="project" value="UniProtKB-EC"/>
</dbReference>
<feature type="domain" description="Penicillin-binding protein transpeptidase" evidence="19">
    <location>
        <begin position="479"/>
        <end position="727"/>
    </location>
</feature>
<dbReference type="GO" id="GO:0008360">
    <property type="term" value="P:regulation of cell shape"/>
    <property type="evidence" value="ECO:0007669"/>
    <property type="project" value="UniProtKB-KW"/>
</dbReference>
<keyword evidence="18" id="KW-1133">Transmembrane helix</keyword>
<evidence type="ECO:0000256" key="14">
    <source>
        <dbReference type="ARBA" id="ARBA00023268"/>
    </source>
</evidence>